<dbReference type="Proteomes" id="UP001396334">
    <property type="component" value="Unassembled WGS sequence"/>
</dbReference>
<evidence type="ECO:0000313" key="3">
    <source>
        <dbReference type="Proteomes" id="UP001396334"/>
    </source>
</evidence>
<feature type="compositionally biased region" description="Polar residues" evidence="1">
    <location>
        <begin position="7"/>
        <end position="24"/>
    </location>
</feature>
<accession>A0ABR2Q9S3</accession>
<keyword evidence="3" id="KW-1185">Reference proteome</keyword>
<feature type="region of interest" description="Disordered" evidence="1">
    <location>
        <begin position="1"/>
        <end position="86"/>
    </location>
</feature>
<gene>
    <name evidence="2" type="ORF">V6N11_020729</name>
</gene>
<feature type="compositionally biased region" description="Polar residues" evidence="1">
    <location>
        <begin position="39"/>
        <end position="48"/>
    </location>
</feature>
<protein>
    <submittedName>
        <fullName evidence="2">Uncharacterized protein</fullName>
    </submittedName>
</protein>
<name>A0ABR2Q9S3_9ROSI</name>
<dbReference type="EMBL" id="JBBPBN010000043">
    <property type="protein sequence ID" value="KAK8997245.1"/>
    <property type="molecule type" value="Genomic_DNA"/>
</dbReference>
<sequence>MPILNPTRLSTTPRQDPISVQPQELGSDPSSRRVVDSNAIGSTGQQRQKMVILPGMALDESSGSSATRPAATPEAMENEPMSNEPVAINRHPIGCVVERTLSCNELSSSCGLRRAALHEVRTRRAAKAPSSKCFTGSEK</sequence>
<evidence type="ECO:0000313" key="2">
    <source>
        <dbReference type="EMBL" id="KAK8997245.1"/>
    </source>
</evidence>
<reference evidence="2 3" key="1">
    <citation type="journal article" date="2024" name="G3 (Bethesda)">
        <title>Genome assembly of Hibiscus sabdariffa L. provides insights into metabolisms of medicinal natural products.</title>
        <authorList>
            <person name="Kim T."/>
        </authorList>
    </citation>
    <scope>NUCLEOTIDE SEQUENCE [LARGE SCALE GENOMIC DNA]</scope>
    <source>
        <strain evidence="2">TK-2024</strain>
        <tissue evidence="2">Old leaves</tissue>
    </source>
</reference>
<comment type="caution">
    <text evidence="2">The sequence shown here is derived from an EMBL/GenBank/DDBJ whole genome shotgun (WGS) entry which is preliminary data.</text>
</comment>
<organism evidence="2 3">
    <name type="scientific">Hibiscus sabdariffa</name>
    <name type="common">roselle</name>
    <dbReference type="NCBI Taxonomy" id="183260"/>
    <lineage>
        <taxon>Eukaryota</taxon>
        <taxon>Viridiplantae</taxon>
        <taxon>Streptophyta</taxon>
        <taxon>Embryophyta</taxon>
        <taxon>Tracheophyta</taxon>
        <taxon>Spermatophyta</taxon>
        <taxon>Magnoliopsida</taxon>
        <taxon>eudicotyledons</taxon>
        <taxon>Gunneridae</taxon>
        <taxon>Pentapetalae</taxon>
        <taxon>rosids</taxon>
        <taxon>malvids</taxon>
        <taxon>Malvales</taxon>
        <taxon>Malvaceae</taxon>
        <taxon>Malvoideae</taxon>
        <taxon>Hibiscus</taxon>
    </lineage>
</organism>
<evidence type="ECO:0000256" key="1">
    <source>
        <dbReference type="SAM" id="MobiDB-lite"/>
    </source>
</evidence>
<proteinExistence type="predicted"/>